<evidence type="ECO:0000256" key="1">
    <source>
        <dbReference type="SAM" id="MobiDB-lite"/>
    </source>
</evidence>
<feature type="signal peptide" evidence="3">
    <location>
        <begin position="1"/>
        <end position="18"/>
    </location>
</feature>
<keyword evidence="3" id="KW-0732">Signal</keyword>
<feature type="chain" id="PRO_5042899510" evidence="3">
    <location>
        <begin position="19"/>
        <end position="112"/>
    </location>
</feature>
<evidence type="ECO:0000313" key="4">
    <source>
        <dbReference type="EMBL" id="KAK7136903.1"/>
    </source>
</evidence>
<feature type="compositionally biased region" description="Basic and acidic residues" evidence="1">
    <location>
        <begin position="90"/>
        <end position="100"/>
    </location>
</feature>
<keyword evidence="2" id="KW-1133">Transmembrane helix</keyword>
<protein>
    <submittedName>
        <fullName evidence="4">Uncharacterized protein</fullName>
    </submittedName>
</protein>
<dbReference type="EMBL" id="JAYKXH010000018">
    <property type="protein sequence ID" value="KAK7136903.1"/>
    <property type="molecule type" value="Genomic_DNA"/>
</dbReference>
<dbReference type="Proteomes" id="UP001364617">
    <property type="component" value="Unassembled WGS sequence"/>
</dbReference>
<organism evidence="4 5">
    <name type="scientific">Phoxinus phoxinus</name>
    <name type="common">Eurasian minnow</name>
    <dbReference type="NCBI Taxonomy" id="58324"/>
    <lineage>
        <taxon>Eukaryota</taxon>
        <taxon>Metazoa</taxon>
        <taxon>Chordata</taxon>
        <taxon>Craniata</taxon>
        <taxon>Vertebrata</taxon>
        <taxon>Euteleostomi</taxon>
        <taxon>Actinopterygii</taxon>
        <taxon>Neopterygii</taxon>
        <taxon>Teleostei</taxon>
        <taxon>Ostariophysi</taxon>
        <taxon>Cypriniformes</taxon>
        <taxon>Leuciscidae</taxon>
        <taxon>Phoxininae</taxon>
        <taxon>Phoxinus</taxon>
    </lineage>
</organism>
<gene>
    <name evidence="4" type="ORF">R3I93_017080</name>
</gene>
<keyword evidence="2" id="KW-0472">Membrane</keyword>
<dbReference type="AlphaFoldDB" id="A0AAN9CK38"/>
<evidence type="ECO:0000256" key="3">
    <source>
        <dbReference type="SAM" id="SignalP"/>
    </source>
</evidence>
<evidence type="ECO:0000313" key="5">
    <source>
        <dbReference type="Proteomes" id="UP001364617"/>
    </source>
</evidence>
<comment type="caution">
    <text evidence="4">The sequence shown here is derived from an EMBL/GenBank/DDBJ whole genome shotgun (WGS) entry which is preliminary data.</text>
</comment>
<feature type="region of interest" description="Disordered" evidence="1">
    <location>
        <begin position="90"/>
        <end position="112"/>
    </location>
</feature>
<proteinExistence type="predicted"/>
<name>A0AAN9CK38_9TELE</name>
<sequence>MWAIILLLNGEYVACVMTDWKGVYVFDKELNRSWCKPTEGMGNEKELRELTRKYIQRSQVSGYVMIFVFAALTIILLGIYDCCIRGKCDTSEGQDRRDGQGEALPLNSVNNK</sequence>
<keyword evidence="5" id="KW-1185">Reference proteome</keyword>
<accession>A0AAN9CK38</accession>
<feature type="transmembrane region" description="Helical" evidence="2">
    <location>
        <begin position="60"/>
        <end position="80"/>
    </location>
</feature>
<keyword evidence="2" id="KW-0812">Transmembrane</keyword>
<reference evidence="4 5" key="1">
    <citation type="submission" date="2024-02" db="EMBL/GenBank/DDBJ databases">
        <title>Chromosome-level genome assembly of the Eurasian Minnow (Phoxinus phoxinus).</title>
        <authorList>
            <person name="Oriowo T.O."/>
            <person name="Martin S."/>
            <person name="Stange M."/>
            <person name="Chrysostomakis Y."/>
            <person name="Brown T."/>
            <person name="Winkler S."/>
            <person name="Kukowka S."/>
            <person name="Myers E.W."/>
            <person name="Bohne A."/>
        </authorList>
    </citation>
    <scope>NUCLEOTIDE SEQUENCE [LARGE SCALE GENOMIC DNA]</scope>
    <source>
        <strain evidence="4">ZFMK-TIS-60720</strain>
        <tissue evidence="4">Whole Organism</tissue>
    </source>
</reference>
<evidence type="ECO:0000256" key="2">
    <source>
        <dbReference type="SAM" id="Phobius"/>
    </source>
</evidence>